<dbReference type="InterPro" id="IPR050357">
    <property type="entry name" value="Arrestin_domain-protein"/>
</dbReference>
<protein>
    <recommendedName>
        <fullName evidence="2">Arrestin C-terminal-like domain-containing protein</fullName>
    </recommendedName>
</protein>
<reference evidence="3 4" key="1">
    <citation type="submission" date="2024-01" db="EMBL/GenBank/DDBJ databases">
        <title>The genome of the rayed Mediterranean limpet Patella caerulea (Linnaeus, 1758).</title>
        <authorList>
            <person name="Anh-Thu Weber A."/>
            <person name="Halstead-Nussloch G."/>
        </authorList>
    </citation>
    <scope>NUCLEOTIDE SEQUENCE [LARGE SCALE GENOMIC DNA]</scope>
    <source>
        <strain evidence="3">AATW-2023a</strain>
        <tissue evidence="3">Whole specimen</tissue>
    </source>
</reference>
<keyword evidence="4" id="KW-1185">Reference proteome</keyword>
<dbReference type="Pfam" id="PF00339">
    <property type="entry name" value="Arrestin_N"/>
    <property type="match status" value="1"/>
</dbReference>
<dbReference type="GO" id="GO:0015031">
    <property type="term" value="P:protein transport"/>
    <property type="evidence" value="ECO:0007669"/>
    <property type="project" value="TreeGrafter"/>
</dbReference>
<comment type="caution">
    <text evidence="3">The sequence shown here is derived from an EMBL/GenBank/DDBJ whole genome shotgun (WGS) entry which is preliminary data.</text>
</comment>
<dbReference type="InterPro" id="IPR011022">
    <property type="entry name" value="Arrestin_C-like"/>
</dbReference>
<dbReference type="InterPro" id="IPR014756">
    <property type="entry name" value="Ig_E-set"/>
</dbReference>
<dbReference type="GO" id="GO:0005737">
    <property type="term" value="C:cytoplasm"/>
    <property type="evidence" value="ECO:0007669"/>
    <property type="project" value="TreeGrafter"/>
</dbReference>
<organism evidence="3 4">
    <name type="scientific">Patella caerulea</name>
    <name type="common">Rayed Mediterranean limpet</name>
    <dbReference type="NCBI Taxonomy" id="87958"/>
    <lineage>
        <taxon>Eukaryota</taxon>
        <taxon>Metazoa</taxon>
        <taxon>Spiralia</taxon>
        <taxon>Lophotrochozoa</taxon>
        <taxon>Mollusca</taxon>
        <taxon>Gastropoda</taxon>
        <taxon>Patellogastropoda</taxon>
        <taxon>Patelloidea</taxon>
        <taxon>Patellidae</taxon>
        <taxon>Patella</taxon>
    </lineage>
</organism>
<dbReference type="Proteomes" id="UP001347796">
    <property type="component" value="Unassembled WGS sequence"/>
</dbReference>
<dbReference type="PANTHER" id="PTHR11188">
    <property type="entry name" value="ARRESTIN DOMAIN CONTAINING PROTEIN"/>
    <property type="match status" value="1"/>
</dbReference>
<name>A0AAN8JJY4_PATCE</name>
<dbReference type="EMBL" id="JAZGQO010000008">
    <property type="protein sequence ID" value="KAK6179027.1"/>
    <property type="molecule type" value="Genomic_DNA"/>
</dbReference>
<feature type="domain" description="Arrestin C-terminal-like" evidence="2">
    <location>
        <begin position="180"/>
        <end position="308"/>
    </location>
</feature>
<evidence type="ECO:0000256" key="1">
    <source>
        <dbReference type="ARBA" id="ARBA00005298"/>
    </source>
</evidence>
<dbReference type="InterPro" id="IPR011021">
    <property type="entry name" value="Arrestin-like_N"/>
</dbReference>
<sequence>MVKQENFELIYSSSNSTYSSGESVKGQVSLILEDPMKIRGIRVTFFGKARVKWTERLKTEDGERKETEIVEQTAEEVYFNERLLIWGEDVDSEHNEILTAGKHNFPFNFQLPEGLPSSFESRHGYVRYYARATIDKAWKKDDHVQKPFIVLGHHDLNKAALATGRFHHSAEETVCCGCCRMGVFGVELSMAKRGFVVGDEIELTAQINNHTRTACVSHLLMKMTITLRSTDKVKTEEVIIGQASHVTHPGVTDTWISPFQIPDVPPSGLAGCGIIDPKYNLQYTLEPSGCNCDSIEVCIGIIVGTVPVQTGEEKLAPKVSNEDL</sequence>
<dbReference type="PANTHER" id="PTHR11188:SF176">
    <property type="entry name" value="ARRESTIN DOMAIN-CONTAINING PROTEIN 1"/>
    <property type="match status" value="1"/>
</dbReference>
<dbReference type="SUPFAM" id="SSF81296">
    <property type="entry name" value="E set domains"/>
    <property type="match status" value="2"/>
</dbReference>
<comment type="similarity">
    <text evidence="1">Belongs to the arrestin family.</text>
</comment>
<evidence type="ECO:0000313" key="3">
    <source>
        <dbReference type="EMBL" id="KAK6179027.1"/>
    </source>
</evidence>
<accession>A0AAN8JJY4</accession>
<dbReference type="Gene3D" id="2.60.40.640">
    <property type="match status" value="2"/>
</dbReference>
<evidence type="ECO:0000313" key="4">
    <source>
        <dbReference type="Proteomes" id="UP001347796"/>
    </source>
</evidence>
<dbReference type="InterPro" id="IPR014752">
    <property type="entry name" value="Arrestin-like_C"/>
</dbReference>
<dbReference type="SMART" id="SM01017">
    <property type="entry name" value="Arrestin_C"/>
    <property type="match status" value="1"/>
</dbReference>
<evidence type="ECO:0000259" key="2">
    <source>
        <dbReference type="SMART" id="SM01017"/>
    </source>
</evidence>
<proteinExistence type="inferred from homology"/>
<gene>
    <name evidence="3" type="ORF">SNE40_011476</name>
</gene>
<dbReference type="Pfam" id="PF02752">
    <property type="entry name" value="Arrestin_C"/>
    <property type="match status" value="1"/>
</dbReference>
<dbReference type="AlphaFoldDB" id="A0AAN8JJY4"/>